<feature type="compositionally biased region" description="Basic and acidic residues" evidence="1">
    <location>
        <begin position="1"/>
        <end position="32"/>
    </location>
</feature>
<proteinExistence type="predicted"/>
<dbReference type="AlphaFoldDB" id="A0A2H5MUZ8"/>
<name>A0A2H5MUZ8_CITUN</name>
<gene>
    <name evidence="2" type="ORF">CUMW_283640</name>
</gene>
<evidence type="ECO:0000313" key="3">
    <source>
        <dbReference type="Proteomes" id="UP000236630"/>
    </source>
</evidence>
<sequence length="139" mass="15590">MTGGHKDDEKGDQTARKREEGKTRNESSKNAEVKANSTTRSNEKSVLVSLHDENYHYSVGCSQGLVRRELPADYIYDFPICRVKVMPRLTSWQISTLFDLVQQSSIHRIYLVGAGFHIHLSIASPASKASPAVWPAIFQ</sequence>
<reference evidence="2 3" key="1">
    <citation type="journal article" date="2017" name="Front. Genet.">
        <title>Draft sequencing of the heterozygous diploid genome of Satsuma (Citrus unshiu Marc.) using a hybrid assembly approach.</title>
        <authorList>
            <person name="Shimizu T."/>
            <person name="Tanizawa Y."/>
            <person name="Mochizuki T."/>
            <person name="Nagasaki H."/>
            <person name="Yoshioka T."/>
            <person name="Toyoda A."/>
            <person name="Fujiyama A."/>
            <person name="Kaminuma E."/>
            <person name="Nakamura Y."/>
        </authorList>
    </citation>
    <scope>NUCLEOTIDE SEQUENCE [LARGE SCALE GENOMIC DNA]</scope>
    <source>
        <strain evidence="3">cv. Miyagawa wase</strain>
    </source>
</reference>
<dbReference type="Proteomes" id="UP000236630">
    <property type="component" value="Unassembled WGS sequence"/>
</dbReference>
<evidence type="ECO:0000313" key="2">
    <source>
        <dbReference type="EMBL" id="GAY31864.1"/>
    </source>
</evidence>
<keyword evidence="3" id="KW-1185">Reference proteome</keyword>
<protein>
    <submittedName>
        <fullName evidence="2">Uncharacterized protein</fullName>
    </submittedName>
</protein>
<comment type="caution">
    <text evidence="2">The sequence shown here is derived from an EMBL/GenBank/DDBJ whole genome shotgun (WGS) entry which is preliminary data.</text>
</comment>
<dbReference type="EMBL" id="BDQV01003939">
    <property type="protein sequence ID" value="GAY31864.1"/>
    <property type="molecule type" value="Genomic_DNA"/>
</dbReference>
<organism evidence="2 3">
    <name type="scientific">Citrus unshiu</name>
    <name type="common">Satsuma mandarin</name>
    <name type="synonym">Citrus nobilis var. unshiu</name>
    <dbReference type="NCBI Taxonomy" id="55188"/>
    <lineage>
        <taxon>Eukaryota</taxon>
        <taxon>Viridiplantae</taxon>
        <taxon>Streptophyta</taxon>
        <taxon>Embryophyta</taxon>
        <taxon>Tracheophyta</taxon>
        <taxon>Spermatophyta</taxon>
        <taxon>Magnoliopsida</taxon>
        <taxon>eudicotyledons</taxon>
        <taxon>Gunneridae</taxon>
        <taxon>Pentapetalae</taxon>
        <taxon>rosids</taxon>
        <taxon>malvids</taxon>
        <taxon>Sapindales</taxon>
        <taxon>Rutaceae</taxon>
        <taxon>Aurantioideae</taxon>
        <taxon>Citrus</taxon>
    </lineage>
</organism>
<evidence type="ECO:0000256" key="1">
    <source>
        <dbReference type="SAM" id="MobiDB-lite"/>
    </source>
</evidence>
<feature type="region of interest" description="Disordered" evidence="1">
    <location>
        <begin position="1"/>
        <end position="45"/>
    </location>
</feature>
<accession>A0A2H5MUZ8</accession>